<feature type="domain" description="Cupin type-2" evidence="2">
    <location>
        <begin position="35"/>
        <end position="99"/>
    </location>
</feature>
<proteinExistence type="predicted"/>
<dbReference type="AlphaFoldDB" id="A0AAE3IRI1"/>
<protein>
    <submittedName>
        <fullName evidence="3">Cupin domain-containing protein</fullName>
    </submittedName>
</protein>
<dbReference type="PANTHER" id="PTHR35848:SF6">
    <property type="entry name" value="CUPIN TYPE-2 DOMAIN-CONTAINING PROTEIN"/>
    <property type="match status" value="1"/>
</dbReference>
<dbReference type="InterPro" id="IPR051610">
    <property type="entry name" value="GPI/OXD"/>
</dbReference>
<reference evidence="3" key="1">
    <citation type="submission" date="2022-10" db="EMBL/GenBank/DDBJ databases">
        <authorList>
            <person name="Kim H.S."/>
            <person name="Kim J.-S."/>
            <person name="Suh M.K."/>
            <person name="Eom M.K."/>
            <person name="Lee J.-S."/>
        </authorList>
    </citation>
    <scope>NUCLEOTIDE SEQUENCE</scope>
    <source>
        <strain evidence="3">LIP-5</strain>
    </source>
</reference>
<keyword evidence="4" id="KW-1185">Reference proteome</keyword>
<organism evidence="3 4">
    <name type="scientific">Haoranjiania flava</name>
    <dbReference type="NCBI Taxonomy" id="1856322"/>
    <lineage>
        <taxon>Bacteria</taxon>
        <taxon>Pseudomonadati</taxon>
        <taxon>Bacteroidota</taxon>
        <taxon>Chitinophagia</taxon>
        <taxon>Chitinophagales</taxon>
        <taxon>Chitinophagaceae</taxon>
        <taxon>Haoranjiania</taxon>
    </lineage>
</organism>
<comment type="caution">
    <text evidence="3">The sequence shown here is derived from an EMBL/GenBank/DDBJ whole genome shotgun (WGS) entry which is preliminary data.</text>
</comment>
<dbReference type="Gene3D" id="2.60.120.10">
    <property type="entry name" value="Jelly Rolls"/>
    <property type="match status" value="1"/>
</dbReference>
<dbReference type="SUPFAM" id="SSF51182">
    <property type="entry name" value="RmlC-like cupins"/>
    <property type="match status" value="1"/>
</dbReference>
<name>A0AAE3IRI1_9BACT</name>
<dbReference type="RefSeq" id="WP_263038558.1">
    <property type="nucleotide sequence ID" value="NZ_JAOTPL010000018.1"/>
</dbReference>
<evidence type="ECO:0000313" key="4">
    <source>
        <dbReference type="Proteomes" id="UP001209317"/>
    </source>
</evidence>
<gene>
    <name evidence="3" type="ORF">OD355_11130</name>
</gene>
<dbReference type="EMBL" id="JAOTPL010000018">
    <property type="protein sequence ID" value="MCU7695071.1"/>
    <property type="molecule type" value="Genomic_DNA"/>
</dbReference>
<dbReference type="GO" id="GO:0046872">
    <property type="term" value="F:metal ion binding"/>
    <property type="evidence" value="ECO:0007669"/>
    <property type="project" value="UniProtKB-KW"/>
</dbReference>
<dbReference type="PANTHER" id="PTHR35848">
    <property type="entry name" value="OXALATE-BINDING PROTEIN"/>
    <property type="match status" value="1"/>
</dbReference>
<dbReference type="InterPro" id="IPR011051">
    <property type="entry name" value="RmlC_Cupin_sf"/>
</dbReference>
<dbReference type="CDD" id="cd02208">
    <property type="entry name" value="cupin_RmlC-like"/>
    <property type="match status" value="1"/>
</dbReference>
<sequence>MQIKIHDIEWKTGKVKGFLAKELLNLENGSLKLISAEPGNSYPMHTHPDKTEFAYVLEGHPQFKIGSSTYESSPGDCFIFPQKEHHAIINHTGGNCLMLIGAIKSV</sequence>
<keyword evidence="1" id="KW-0479">Metal-binding</keyword>
<dbReference type="InterPro" id="IPR014710">
    <property type="entry name" value="RmlC-like_jellyroll"/>
</dbReference>
<dbReference type="Pfam" id="PF07883">
    <property type="entry name" value="Cupin_2"/>
    <property type="match status" value="1"/>
</dbReference>
<evidence type="ECO:0000313" key="3">
    <source>
        <dbReference type="EMBL" id="MCU7695071.1"/>
    </source>
</evidence>
<dbReference type="Proteomes" id="UP001209317">
    <property type="component" value="Unassembled WGS sequence"/>
</dbReference>
<dbReference type="InterPro" id="IPR013096">
    <property type="entry name" value="Cupin_2"/>
</dbReference>
<accession>A0AAE3IRI1</accession>
<evidence type="ECO:0000259" key="2">
    <source>
        <dbReference type="Pfam" id="PF07883"/>
    </source>
</evidence>
<evidence type="ECO:0000256" key="1">
    <source>
        <dbReference type="ARBA" id="ARBA00022723"/>
    </source>
</evidence>